<evidence type="ECO:0000313" key="1">
    <source>
        <dbReference type="Ensembl" id="ENSMUSP00000144067.2"/>
    </source>
</evidence>
<protein>
    <submittedName>
        <fullName evidence="1">Solute carrier family 30 (zinc transporter), member 9</fullName>
    </submittedName>
</protein>
<proteinExistence type="predicted"/>
<organism evidence="1 3">
    <name type="scientific">Mus musculus</name>
    <name type="common">Mouse</name>
    <dbReference type="NCBI Taxonomy" id="10090"/>
    <lineage>
        <taxon>Eukaryota</taxon>
        <taxon>Metazoa</taxon>
        <taxon>Chordata</taxon>
        <taxon>Craniata</taxon>
        <taxon>Vertebrata</taxon>
        <taxon>Euteleostomi</taxon>
        <taxon>Mammalia</taxon>
        <taxon>Eutheria</taxon>
        <taxon>Euarchontoglires</taxon>
        <taxon>Glires</taxon>
        <taxon>Rodentia</taxon>
        <taxon>Myomorpha</taxon>
        <taxon>Muroidea</taxon>
        <taxon>Muridae</taxon>
        <taxon>Murinae</taxon>
        <taxon>Mus</taxon>
        <taxon>Mus</taxon>
    </lineage>
</organism>
<dbReference type="MGI" id="MGI:1923690">
    <property type="gene designation" value="Slc30a9"/>
</dbReference>
<reference evidence="1" key="4">
    <citation type="submission" date="2025-09" db="UniProtKB">
        <authorList>
            <consortium name="Ensembl"/>
        </authorList>
    </citation>
    <scope>IDENTIFICATION</scope>
    <source>
        <strain evidence="1">C57BL/6J</strain>
    </source>
</reference>
<dbReference type="Bgee" id="ENSMUSG00000029221">
    <property type="expression patterns" value="Expressed in superior frontal gyrus and 265 other cell types or tissues"/>
</dbReference>
<accession>A0A0J9YU90</accession>
<evidence type="ECO:0000313" key="2">
    <source>
        <dbReference type="MGI" id="MGI:1923690"/>
    </source>
</evidence>
<reference evidence="1" key="3">
    <citation type="submission" date="2025-08" db="UniProtKB">
        <authorList>
            <consortium name="Ensembl"/>
        </authorList>
    </citation>
    <scope>IDENTIFICATION</scope>
    <source>
        <strain evidence="1">C57BL/6J</strain>
    </source>
</reference>
<keyword evidence="3" id="KW-1185">Reference proteome</keyword>
<dbReference type="Ensembl" id="ENSMUST00000202521.4">
    <property type="protein sequence ID" value="ENSMUSP00000144067.2"/>
    <property type="gene ID" value="ENSMUSG00000029221.16"/>
</dbReference>
<dbReference type="ExpressionAtlas" id="A0A0J9YU90">
    <property type="expression patterns" value="baseline and differential"/>
</dbReference>
<gene>
    <name evidence="1 2" type="primary">Slc30a9</name>
</gene>
<dbReference type="AlphaFoldDB" id="A0A0J9YU90"/>
<sequence>MFPGLAAAAAAHRCSWAALCRLGGGRAATRGRSQGE</sequence>
<dbReference type="VEuPathDB" id="HostDB:ENSMUSG00000029221"/>
<name>A0A0J9YU90_MOUSE</name>
<evidence type="ECO:0000313" key="3">
    <source>
        <dbReference type="Proteomes" id="UP000000589"/>
    </source>
</evidence>
<dbReference type="Proteomes" id="UP000000589">
    <property type="component" value="Chromosome 5"/>
</dbReference>
<dbReference type="Antibodypedia" id="1339">
    <property type="antibodies" value="152 antibodies from 27 providers"/>
</dbReference>
<dbReference type="AGR" id="MGI:1923690"/>
<reference evidence="1 3" key="2">
    <citation type="journal article" date="2011" name="PLoS Biol.">
        <title>Modernizing reference genome assemblies.</title>
        <authorList>
            <person name="Church D.M."/>
            <person name="Schneider V.A."/>
            <person name="Graves T."/>
            <person name="Auger K."/>
            <person name="Cunningham F."/>
            <person name="Bouk N."/>
            <person name="Chen H.C."/>
            <person name="Agarwala R."/>
            <person name="McLaren W.M."/>
            <person name="Ritchie G.R."/>
            <person name="Albracht D."/>
            <person name="Kremitzki M."/>
            <person name="Rock S."/>
            <person name="Kotkiewicz H."/>
            <person name="Kremitzki C."/>
            <person name="Wollam A."/>
            <person name="Trani L."/>
            <person name="Fulton L."/>
            <person name="Fulton R."/>
            <person name="Matthews L."/>
            <person name="Whitehead S."/>
            <person name="Chow W."/>
            <person name="Torrance J."/>
            <person name="Dunn M."/>
            <person name="Harden G."/>
            <person name="Threadgold G."/>
            <person name="Wood J."/>
            <person name="Collins J."/>
            <person name="Heath P."/>
            <person name="Griffiths G."/>
            <person name="Pelan S."/>
            <person name="Grafham D."/>
            <person name="Eichler E.E."/>
            <person name="Weinstock G."/>
            <person name="Mardis E.R."/>
            <person name="Wilson R.K."/>
            <person name="Howe K."/>
            <person name="Flicek P."/>
            <person name="Hubbard T."/>
        </authorList>
    </citation>
    <scope>NUCLEOTIDE SEQUENCE [LARGE SCALE GENOMIC DNA]</scope>
    <source>
        <strain evidence="1 3">C57BL/6J</strain>
    </source>
</reference>
<dbReference type="GeneTree" id="ENSGT00390000008346"/>
<reference evidence="1 3" key="1">
    <citation type="journal article" date="2009" name="PLoS Biol.">
        <title>Lineage-specific biology revealed by a finished genome assembly of the mouse.</title>
        <authorList>
            <consortium name="Mouse Genome Sequencing Consortium"/>
            <person name="Church D.M."/>
            <person name="Goodstadt L."/>
            <person name="Hillier L.W."/>
            <person name="Zody M.C."/>
            <person name="Goldstein S."/>
            <person name="She X."/>
            <person name="Bult C.J."/>
            <person name="Agarwala R."/>
            <person name="Cherry J.L."/>
            <person name="DiCuccio M."/>
            <person name="Hlavina W."/>
            <person name="Kapustin Y."/>
            <person name="Meric P."/>
            <person name="Maglott D."/>
            <person name="Birtle Z."/>
            <person name="Marques A.C."/>
            <person name="Graves T."/>
            <person name="Zhou S."/>
            <person name="Teague B."/>
            <person name="Potamousis K."/>
            <person name="Churas C."/>
            <person name="Place M."/>
            <person name="Herschleb J."/>
            <person name="Runnheim R."/>
            <person name="Forrest D."/>
            <person name="Amos-Landgraf J."/>
            <person name="Schwartz D.C."/>
            <person name="Cheng Z."/>
            <person name="Lindblad-Toh K."/>
            <person name="Eichler E.E."/>
            <person name="Ponting C.P."/>
        </authorList>
    </citation>
    <scope>NUCLEOTIDE SEQUENCE [LARGE SCALE GENOMIC DNA]</scope>
    <source>
        <strain evidence="1 3">C57BL/6J</strain>
    </source>
</reference>